<keyword evidence="3" id="KW-1185">Reference proteome</keyword>
<protein>
    <submittedName>
        <fullName evidence="2">Uncharacterized protein</fullName>
    </submittedName>
</protein>
<organism evidence="2 3">
    <name type="scientific">Morchella conica CCBAS932</name>
    <dbReference type="NCBI Taxonomy" id="1392247"/>
    <lineage>
        <taxon>Eukaryota</taxon>
        <taxon>Fungi</taxon>
        <taxon>Dikarya</taxon>
        <taxon>Ascomycota</taxon>
        <taxon>Pezizomycotina</taxon>
        <taxon>Pezizomycetes</taxon>
        <taxon>Pezizales</taxon>
        <taxon>Morchellaceae</taxon>
        <taxon>Morchella</taxon>
    </lineage>
</organism>
<dbReference type="Proteomes" id="UP000277580">
    <property type="component" value="Unassembled WGS sequence"/>
</dbReference>
<name>A0A3N4KD45_9PEZI</name>
<dbReference type="EMBL" id="ML119164">
    <property type="protein sequence ID" value="RPB08410.1"/>
    <property type="molecule type" value="Genomic_DNA"/>
</dbReference>
<feature type="region of interest" description="Disordered" evidence="1">
    <location>
        <begin position="243"/>
        <end position="267"/>
    </location>
</feature>
<feature type="compositionally biased region" description="Acidic residues" evidence="1">
    <location>
        <begin position="107"/>
        <end position="122"/>
    </location>
</feature>
<evidence type="ECO:0000313" key="3">
    <source>
        <dbReference type="Proteomes" id="UP000277580"/>
    </source>
</evidence>
<proteinExistence type="predicted"/>
<feature type="region of interest" description="Disordered" evidence="1">
    <location>
        <begin position="100"/>
        <end position="127"/>
    </location>
</feature>
<gene>
    <name evidence="2" type="ORF">P167DRAFT_578372</name>
</gene>
<evidence type="ECO:0000256" key="1">
    <source>
        <dbReference type="SAM" id="MobiDB-lite"/>
    </source>
</evidence>
<evidence type="ECO:0000313" key="2">
    <source>
        <dbReference type="EMBL" id="RPB08410.1"/>
    </source>
</evidence>
<dbReference type="AlphaFoldDB" id="A0A3N4KD45"/>
<feature type="region of interest" description="Disordered" evidence="1">
    <location>
        <begin position="304"/>
        <end position="351"/>
    </location>
</feature>
<accession>A0A3N4KD45</accession>
<dbReference type="InParanoid" id="A0A3N4KD45"/>
<reference evidence="2 3" key="1">
    <citation type="journal article" date="2018" name="Nat. Ecol. Evol.">
        <title>Pezizomycetes genomes reveal the molecular basis of ectomycorrhizal truffle lifestyle.</title>
        <authorList>
            <person name="Murat C."/>
            <person name="Payen T."/>
            <person name="Noel B."/>
            <person name="Kuo A."/>
            <person name="Morin E."/>
            <person name="Chen J."/>
            <person name="Kohler A."/>
            <person name="Krizsan K."/>
            <person name="Balestrini R."/>
            <person name="Da Silva C."/>
            <person name="Montanini B."/>
            <person name="Hainaut M."/>
            <person name="Levati E."/>
            <person name="Barry K.W."/>
            <person name="Belfiori B."/>
            <person name="Cichocki N."/>
            <person name="Clum A."/>
            <person name="Dockter R.B."/>
            <person name="Fauchery L."/>
            <person name="Guy J."/>
            <person name="Iotti M."/>
            <person name="Le Tacon F."/>
            <person name="Lindquist E.A."/>
            <person name="Lipzen A."/>
            <person name="Malagnac F."/>
            <person name="Mello A."/>
            <person name="Molinier V."/>
            <person name="Miyauchi S."/>
            <person name="Poulain J."/>
            <person name="Riccioni C."/>
            <person name="Rubini A."/>
            <person name="Sitrit Y."/>
            <person name="Splivallo R."/>
            <person name="Traeger S."/>
            <person name="Wang M."/>
            <person name="Zifcakova L."/>
            <person name="Wipf D."/>
            <person name="Zambonelli A."/>
            <person name="Paolocci F."/>
            <person name="Nowrousian M."/>
            <person name="Ottonello S."/>
            <person name="Baldrian P."/>
            <person name="Spatafora J.W."/>
            <person name="Henrissat B."/>
            <person name="Nagy L.G."/>
            <person name="Aury J.M."/>
            <person name="Wincker P."/>
            <person name="Grigoriev I.V."/>
            <person name="Bonfante P."/>
            <person name="Martin F.M."/>
        </authorList>
    </citation>
    <scope>NUCLEOTIDE SEQUENCE [LARGE SCALE GENOMIC DNA]</scope>
    <source>
        <strain evidence="2 3">CCBAS932</strain>
    </source>
</reference>
<sequence length="351" mass="40696">MQPQKFVYVVIWLGKQALRLVENHKSKGIRILMHDEEIDKISTVYQRQSTGQYDPVQVKQMNGDLHTPKAIWEEYEAEVAMMRHIYEFSSFEGTPKLEENKQVEIKVDEEDEKMTDGEEEDNDSPKETKLDLYDRIELAVEAIQEYSVSIINETAYKNPAIDMETAKDMVDVPGDQDADMMYQTAMNIIEEVGGEKEKEVRRRLEPQRRVLGRVDEPEKDYTTNKNTYHRKIVYGIKLKEEQSPRGTKQLMPITISSQSSSRSTPALEELKNEKLPDWAMAMIDTFKALQKKVARVEREKLAAARVKERKGAKTEEPARENRRADSNRKNQAERATENKNEHRSTIDEVNG</sequence>